<gene>
    <name evidence="4" type="ORF">L195_g037672</name>
</gene>
<dbReference type="InterPro" id="IPR002347">
    <property type="entry name" value="SDR_fam"/>
</dbReference>
<sequence>MAEATKRYAVVTGANKGIGFEICKQLASKGITVIVTARDEKRGLEAIYKLKQHLDDLNLSHNHNVLFHHLDVTDAISIESLANFIKTHFGKLDIL</sequence>
<dbReference type="GO" id="GO:0016020">
    <property type="term" value="C:membrane"/>
    <property type="evidence" value="ECO:0007669"/>
    <property type="project" value="TreeGrafter"/>
</dbReference>
<dbReference type="AlphaFoldDB" id="A0A2K3LSY1"/>
<evidence type="ECO:0000313" key="5">
    <source>
        <dbReference type="Proteomes" id="UP000236291"/>
    </source>
</evidence>
<name>A0A2K3LSY1_TRIPR</name>
<proteinExistence type="inferred from homology"/>
<evidence type="ECO:0000256" key="2">
    <source>
        <dbReference type="ARBA" id="ARBA00022857"/>
    </source>
</evidence>
<dbReference type="PANTHER" id="PTHR43490:SF123">
    <property type="entry name" value="SHORT CHAIN DEHYDROGENASE"/>
    <property type="match status" value="1"/>
</dbReference>
<evidence type="ECO:0000256" key="1">
    <source>
        <dbReference type="ARBA" id="ARBA00006484"/>
    </source>
</evidence>
<keyword evidence="2" id="KW-0521">NADP</keyword>
<dbReference type="SUPFAM" id="SSF51735">
    <property type="entry name" value="NAD(P)-binding Rossmann-fold domains"/>
    <property type="match status" value="1"/>
</dbReference>
<dbReference type="Proteomes" id="UP000236291">
    <property type="component" value="Unassembled WGS sequence"/>
</dbReference>
<dbReference type="Gene3D" id="3.40.50.720">
    <property type="entry name" value="NAD(P)-binding Rossmann-like Domain"/>
    <property type="match status" value="1"/>
</dbReference>
<dbReference type="InterPro" id="IPR036291">
    <property type="entry name" value="NAD(P)-bd_dom_sf"/>
</dbReference>
<dbReference type="STRING" id="57577.A0A2K3LSY1"/>
<dbReference type="PRINTS" id="PR00081">
    <property type="entry name" value="GDHRDH"/>
</dbReference>
<reference evidence="4 5" key="1">
    <citation type="journal article" date="2014" name="Am. J. Bot.">
        <title>Genome assembly and annotation for red clover (Trifolium pratense; Fabaceae).</title>
        <authorList>
            <person name="Istvanek J."/>
            <person name="Jaros M."/>
            <person name="Krenek A."/>
            <person name="Repkova J."/>
        </authorList>
    </citation>
    <scope>NUCLEOTIDE SEQUENCE [LARGE SCALE GENOMIC DNA]</scope>
    <source>
        <strain evidence="5">cv. Tatra</strain>
        <tissue evidence="4">Young leaves</tissue>
    </source>
</reference>
<evidence type="ECO:0000313" key="4">
    <source>
        <dbReference type="EMBL" id="PNX81648.1"/>
    </source>
</evidence>
<comment type="caution">
    <text evidence="4">The sequence shown here is derived from an EMBL/GenBank/DDBJ whole genome shotgun (WGS) entry which is preliminary data.</text>
</comment>
<organism evidence="4 5">
    <name type="scientific">Trifolium pratense</name>
    <name type="common">Red clover</name>
    <dbReference type="NCBI Taxonomy" id="57577"/>
    <lineage>
        <taxon>Eukaryota</taxon>
        <taxon>Viridiplantae</taxon>
        <taxon>Streptophyta</taxon>
        <taxon>Embryophyta</taxon>
        <taxon>Tracheophyta</taxon>
        <taxon>Spermatophyta</taxon>
        <taxon>Magnoliopsida</taxon>
        <taxon>eudicotyledons</taxon>
        <taxon>Gunneridae</taxon>
        <taxon>Pentapetalae</taxon>
        <taxon>rosids</taxon>
        <taxon>fabids</taxon>
        <taxon>Fabales</taxon>
        <taxon>Fabaceae</taxon>
        <taxon>Papilionoideae</taxon>
        <taxon>50 kb inversion clade</taxon>
        <taxon>NPAAA clade</taxon>
        <taxon>Hologalegina</taxon>
        <taxon>IRL clade</taxon>
        <taxon>Trifolieae</taxon>
        <taxon>Trifolium</taxon>
    </lineage>
</organism>
<keyword evidence="3" id="KW-0560">Oxidoreductase</keyword>
<accession>A0A2K3LSY1</accession>
<reference evidence="4 5" key="2">
    <citation type="journal article" date="2017" name="Front. Plant Sci.">
        <title>Gene Classification and Mining of Molecular Markers Useful in Red Clover (Trifolium pratense) Breeding.</title>
        <authorList>
            <person name="Istvanek J."/>
            <person name="Dluhosova J."/>
            <person name="Dluhos P."/>
            <person name="Patkova L."/>
            <person name="Nedelnik J."/>
            <person name="Repkova J."/>
        </authorList>
    </citation>
    <scope>NUCLEOTIDE SEQUENCE [LARGE SCALE GENOMIC DNA]</scope>
    <source>
        <strain evidence="5">cv. Tatra</strain>
        <tissue evidence="4">Young leaves</tissue>
    </source>
</reference>
<protein>
    <submittedName>
        <fullName evidence="4">(+)-neomenthol dehydrogenase-like protein</fullName>
    </submittedName>
</protein>
<comment type="similarity">
    <text evidence="1">Belongs to the short-chain dehydrogenases/reductases (SDR) family.</text>
</comment>
<dbReference type="PANTHER" id="PTHR43490">
    <property type="entry name" value="(+)-NEOMENTHOL DEHYDROGENASE"/>
    <property type="match status" value="1"/>
</dbReference>
<dbReference type="GO" id="GO:0016491">
    <property type="term" value="F:oxidoreductase activity"/>
    <property type="evidence" value="ECO:0007669"/>
    <property type="project" value="UniProtKB-KW"/>
</dbReference>
<dbReference type="Pfam" id="PF00106">
    <property type="entry name" value="adh_short"/>
    <property type="match status" value="1"/>
</dbReference>
<dbReference type="EMBL" id="ASHM01040308">
    <property type="protein sequence ID" value="PNX81648.1"/>
    <property type="molecule type" value="Genomic_DNA"/>
</dbReference>
<feature type="non-terminal residue" evidence="4">
    <location>
        <position position="95"/>
    </location>
</feature>
<evidence type="ECO:0000256" key="3">
    <source>
        <dbReference type="ARBA" id="ARBA00023002"/>
    </source>
</evidence>